<name>C9LYM5_SELS3</name>
<dbReference type="STRING" id="546271.Selsp_2050"/>
<dbReference type="OrthoDB" id="2987886at2"/>
<dbReference type="AlphaFoldDB" id="C9LYM5"/>
<feature type="transmembrane region" description="Helical" evidence="1">
    <location>
        <begin position="221"/>
        <end position="238"/>
    </location>
</feature>
<dbReference type="Proteomes" id="UP000011124">
    <property type="component" value="Chromosome"/>
</dbReference>
<evidence type="ECO:0000313" key="3">
    <source>
        <dbReference type="EMBL" id="EEX75975.1"/>
    </source>
</evidence>
<keyword evidence="5" id="KW-1185">Reference proteome</keyword>
<feature type="transmembrane region" description="Helical" evidence="1">
    <location>
        <begin position="106"/>
        <end position="128"/>
    </location>
</feature>
<dbReference type="Proteomes" id="UP000003505">
    <property type="component" value="Unassembled WGS sequence"/>
</dbReference>
<proteinExistence type="predicted"/>
<dbReference type="Pfam" id="PF09991">
    <property type="entry name" value="DUF2232"/>
    <property type="match status" value="1"/>
</dbReference>
<dbReference type="EMBL" id="CP002637">
    <property type="protein sequence ID" value="AEC00997.1"/>
    <property type="molecule type" value="Genomic_DNA"/>
</dbReference>
<evidence type="ECO:0000313" key="4">
    <source>
        <dbReference type="Proteomes" id="UP000003505"/>
    </source>
</evidence>
<dbReference type="HOGENOM" id="CLU_068641_2_0_9"/>
<feature type="transmembrane region" description="Helical" evidence="1">
    <location>
        <begin position="76"/>
        <end position="94"/>
    </location>
</feature>
<accession>C9LYM5</accession>
<evidence type="ECO:0000256" key="1">
    <source>
        <dbReference type="SAM" id="Phobius"/>
    </source>
</evidence>
<reference evidence="3 4" key="1">
    <citation type="submission" date="2009-09" db="EMBL/GenBank/DDBJ databases">
        <authorList>
            <person name="Weinstock G."/>
            <person name="Sodergren E."/>
            <person name="Clifton S."/>
            <person name="Fulton L."/>
            <person name="Fulton B."/>
            <person name="Courtney L."/>
            <person name="Fronick C."/>
            <person name="Harrison M."/>
            <person name="Strong C."/>
            <person name="Farmer C."/>
            <person name="Delahaunty K."/>
            <person name="Markovic C."/>
            <person name="Hall O."/>
            <person name="Minx P."/>
            <person name="Tomlinson C."/>
            <person name="Mitreva M."/>
            <person name="Nelson J."/>
            <person name="Hou S."/>
            <person name="Wollam A."/>
            <person name="Pepin K.H."/>
            <person name="Johnson M."/>
            <person name="Bhonagiri V."/>
            <person name="Nash W.E."/>
            <person name="Warren W."/>
            <person name="Chinwalla A."/>
            <person name="Mardis E.R."/>
            <person name="Wilson R.K."/>
        </authorList>
    </citation>
    <scope>NUCLEOTIDE SEQUENCE [LARGE SCALE GENOMIC DNA]</scope>
    <source>
        <strain evidence="3">ATCC 35185</strain>
        <strain evidence="4">ATCC 35185 / DSM 20758 / VPI D19B-28</strain>
    </source>
</reference>
<evidence type="ECO:0008006" key="6">
    <source>
        <dbReference type="Google" id="ProtNLM"/>
    </source>
</evidence>
<evidence type="ECO:0000313" key="2">
    <source>
        <dbReference type="EMBL" id="AEC00997.1"/>
    </source>
</evidence>
<feature type="transmembrane region" description="Helical" evidence="1">
    <location>
        <begin position="250"/>
        <end position="271"/>
    </location>
</feature>
<feature type="transmembrane region" description="Helical" evidence="1">
    <location>
        <begin position="52"/>
        <end position="70"/>
    </location>
</feature>
<organism evidence="3 4">
    <name type="scientific">Selenomonas sputigena (strain ATCC 35185 / DSM 20758 / CCUG 44933 / VPI D19B-28)</name>
    <dbReference type="NCBI Taxonomy" id="546271"/>
    <lineage>
        <taxon>Bacteria</taxon>
        <taxon>Bacillati</taxon>
        <taxon>Bacillota</taxon>
        <taxon>Negativicutes</taxon>
        <taxon>Selenomonadales</taxon>
        <taxon>Selenomonadaceae</taxon>
        <taxon>Selenomonas</taxon>
    </lineage>
</organism>
<reference evidence="2 5" key="2">
    <citation type="submission" date="2011-04" db="EMBL/GenBank/DDBJ databases">
        <title>The complete genome of Selenomonas sputigena DSM 20758.</title>
        <authorList>
            <consortium name="US DOE Joint Genome Institute (JGI-PGF)"/>
            <person name="Lucas S."/>
            <person name="Copeland A."/>
            <person name="Lapidus A."/>
            <person name="Bruce D."/>
            <person name="Goodwin L."/>
            <person name="Pitluck S."/>
            <person name="Peters L."/>
            <person name="Kyrpides N."/>
            <person name="Mavromatis K."/>
            <person name="Ivanova N."/>
            <person name="Ovchinnikova G."/>
            <person name="Teshima H."/>
            <person name="Detter J.C."/>
            <person name="Tapia R."/>
            <person name="Han C."/>
            <person name="Land M."/>
            <person name="Hauser L."/>
            <person name="Markowitz V."/>
            <person name="Cheng J.-F."/>
            <person name="Hugenholtz P."/>
            <person name="Woyke T."/>
            <person name="Wu D."/>
            <person name="Gronow S."/>
            <person name="Wellnitz S."/>
            <person name="Schneider S."/>
            <person name="Klenk H.-P."/>
            <person name="Eisen J.A."/>
        </authorList>
    </citation>
    <scope>NUCLEOTIDE SEQUENCE [LARGE SCALE GENOMIC DNA]</scope>
    <source>
        <strain evidence="2">ATCC 35185</strain>
        <strain evidence="5">ATCC 35185 / DSM 20758 / VPI D19B-28</strain>
    </source>
</reference>
<dbReference type="KEGG" id="ssg:Selsp_2050"/>
<keyword evidence="1" id="KW-1133">Transmembrane helix</keyword>
<dbReference type="PANTHER" id="PTHR41324">
    <property type="entry name" value="MEMBRANE PROTEIN-RELATED"/>
    <property type="match status" value="1"/>
</dbReference>
<evidence type="ECO:0000313" key="5">
    <source>
        <dbReference type="Proteomes" id="UP000011124"/>
    </source>
</evidence>
<dbReference type="RefSeq" id="WP_006193951.1">
    <property type="nucleotide sequence ID" value="NC_015437.1"/>
</dbReference>
<dbReference type="InterPro" id="IPR018710">
    <property type="entry name" value="DUF2232"/>
</dbReference>
<dbReference type="eggNOG" id="COG4241">
    <property type="taxonomic scope" value="Bacteria"/>
</dbReference>
<keyword evidence="1" id="KW-0472">Membrane</keyword>
<dbReference type="PANTHER" id="PTHR41324:SF1">
    <property type="entry name" value="DUF2232 DOMAIN-CONTAINING PROTEIN"/>
    <property type="match status" value="1"/>
</dbReference>
<feature type="transmembrane region" description="Helical" evidence="1">
    <location>
        <begin position="13"/>
        <end position="40"/>
    </location>
</feature>
<feature type="transmembrane region" description="Helical" evidence="1">
    <location>
        <begin position="176"/>
        <end position="201"/>
    </location>
</feature>
<feature type="transmembrane region" description="Helical" evidence="1">
    <location>
        <begin position="283"/>
        <end position="305"/>
    </location>
</feature>
<dbReference type="EMBL" id="ACKP02000055">
    <property type="protein sequence ID" value="EEX75975.1"/>
    <property type="molecule type" value="Genomic_DNA"/>
</dbReference>
<keyword evidence="1" id="KW-0812">Transmembrane</keyword>
<protein>
    <recommendedName>
        <fullName evidence="6">DUF2232 domain-containing protein</fullName>
    </recommendedName>
</protein>
<gene>
    <name evidence="2" type="ordered locus">Selsp_2050</name>
    <name evidence="3" type="ORF">SELSPUOL_02586</name>
</gene>
<sequence length="319" mass="35526">MTMRQISPGQERWALLIMAFLFALAAPFLPVLGVVFLLGWTAPLVVLIVRHGYGYAVPGVVLAAGFYYAVLGALGALHTLFLVVPLAFFLGFGLRRKWEAVRLIKWGLVISLSGTLVSLLFAALIFGVDPLAPFIEAVRESYQGLGSAMRSSGSLTPAETQALEKQVASLVETVSLIAPTIFVVESTLAVLVNFVAAGVLFSRIGQKMPSLPPFREWRFSVYFLFLFGFSLVGLYWGGTRHIPLLYEASLNGDIIATFAGLIQGFSLLWYVADHWKIGRFWRWTIVAFAVLSAFLMQLIAFTGLFDMYFDYRRRFSRRR</sequence>